<dbReference type="InterPro" id="IPR036615">
    <property type="entry name" value="Mur_ligase_C_dom_sf"/>
</dbReference>
<organism evidence="1 2">
    <name type="scientific">Actinomyces urogenitalis DORA_12</name>
    <dbReference type="NCBI Taxonomy" id="1403939"/>
    <lineage>
        <taxon>Bacteria</taxon>
        <taxon>Bacillati</taxon>
        <taxon>Actinomycetota</taxon>
        <taxon>Actinomycetes</taxon>
        <taxon>Actinomycetales</taxon>
        <taxon>Actinomycetaceae</taxon>
        <taxon>Actinomyces</taxon>
    </lineage>
</organism>
<sequence length="63" mass="6418">PAAQAARAAGVHTIELPDAQAAIELLDGGHSPLRPADAVLIKGSHGSGAWRVADHLTATDKED</sequence>
<accession>W1VJZ8</accession>
<feature type="non-terminal residue" evidence="1">
    <location>
        <position position="1"/>
    </location>
</feature>
<evidence type="ECO:0000313" key="1">
    <source>
        <dbReference type="EMBL" id="ETJ06328.1"/>
    </source>
</evidence>
<dbReference type="AlphaFoldDB" id="W1VJZ8"/>
<dbReference type="Proteomes" id="UP000018852">
    <property type="component" value="Unassembled WGS sequence"/>
</dbReference>
<gene>
    <name evidence="1" type="ORF">Q605_AUC00319G0001</name>
</gene>
<proteinExistence type="predicted"/>
<dbReference type="PATRIC" id="fig|1403939.3.peg.470"/>
<protein>
    <submittedName>
        <fullName evidence="1">UDP-N-acetylmuramoyl-tripeptide-D-alanyl-D-alanine ligase</fullName>
    </submittedName>
</protein>
<comment type="caution">
    <text evidence="1">The sequence shown here is derived from an EMBL/GenBank/DDBJ whole genome shotgun (WGS) entry which is preliminary data.</text>
</comment>
<dbReference type="GO" id="GO:0016881">
    <property type="term" value="F:acid-amino acid ligase activity"/>
    <property type="evidence" value="ECO:0007669"/>
    <property type="project" value="InterPro"/>
</dbReference>
<name>W1VJZ8_9ACTO</name>
<keyword evidence="1" id="KW-0436">Ligase</keyword>
<dbReference type="Gene3D" id="3.90.190.20">
    <property type="entry name" value="Mur ligase, C-terminal domain"/>
    <property type="match status" value="1"/>
</dbReference>
<dbReference type="EMBL" id="AZLV01000319">
    <property type="protein sequence ID" value="ETJ06328.1"/>
    <property type="molecule type" value="Genomic_DNA"/>
</dbReference>
<reference evidence="1 2" key="1">
    <citation type="submission" date="2013-12" db="EMBL/GenBank/DDBJ databases">
        <title>A Varibaculum cambriense genome reconstructed from a premature infant gut community with otherwise low bacterial novelty that shifts toward anaerobic metabolism during the third week of life.</title>
        <authorList>
            <person name="Brown C.T."/>
            <person name="Sharon I."/>
            <person name="Thomas B.C."/>
            <person name="Castelle C.J."/>
            <person name="Morowitz M.J."/>
            <person name="Banfield J.F."/>
        </authorList>
    </citation>
    <scope>NUCLEOTIDE SEQUENCE [LARGE SCALE GENOMIC DNA]</scope>
    <source>
        <strain evidence="2">DORA_12</strain>
    </source>
</reference>
<evidence type="ECO:0000313" key="2">
    <source>
        <dbReference type="Proteomes" id="UP000018852"/>
    </source>
</evidence>